<sequence length="331" mass="34524">MNIEQGFELAINQYNEKKGSDCITVAKFDSQGEPGVAPGVARNLVADKKILGIVGPPFSGESEAADPIFEAAGIPTVSPSATRVSLSANGWKTFHRAVANDDAQGPAAGNYIKNVLKAEKVFVADDQSAYGAGLADVVKKTLGASVVATDKTEADGKQTDFSALVQKVVSSGATALFYGGYYQNGGLIRKALTTAGWKGVLLGGDGMKDPGLAKAAGNAAAVGTIVTCPCSPPEKAGGTFVTDYKAKWNVDAGTYSDVAFDAANMFLQGIDAGNTTPEKLNTYLSTVEYKGIANTYKFTDKGELDPNFIKVWTFKFDATGNTIADQEVPTA</sequence>
<gene>
    <name evidence="4" type="ORF">AFR_10390</name>
</gene>
<dbReference type="eggNOG" id="COG0683">
    <property type="taxonomic scope" value="Bacteria"/>
</dbReference>
<dbReference type="Gene3D" id="3.40.50.2300">
    <property type="match status" value="2"/>
</dbReference>
<keyword evidence="2" id="KW-0732">Signal</keyword>
<dbReference type="PANTHER" id="PTHR47151">
    <property type="entry name" value="LEU/ILE/VAL-BINDING ABC TRANSPORTER SUBUNIT"/>
    <property type="match status" value="1"/>
</dbReference>
<protein>
    <submittedName>
        <fullName evidence="4">Leu/Ile/Val-binding protein</fullName>
    </submittedName>
</protein>
<evidence type="ECO:0000256" key="1">
    <source>
        <dbReference type="ARBA" id="ARBA00010062"/>
    </source>
</evidence>
<dbReference type="KEGG" id="afs:AFR_10390"/>
<reference evidence="4 5" key="1">
    <citation type="journal article" date="2014" name="J. Biotechnol.">
        <title>Complete genome sequence of the actinobacterium Actinoplanes friuliensis HAG 010964, producer of the lipopeptide antibiotic friulimycin.</title>
        <authorList>
            <person name="Ruckert C."/>
            <person name="Szczepanowski R."/>
            <person name="Albersmeier A."/>
            <person name="Goesmann A."/>
            <person name="Fischer N."/>
            <person name="Steinkamper A."/>
            <person name="Puhler A."/>
            <person name="Biener R."/>
            <person name="Schwartz D."/>
            <person name="Kalinowski J."/>
        </authorList>
    </citation>
    <scope>NUCLEOTIDE SEQUENCE [LARGE SCALE GENOMIC DNA]</scope>
    <source>
        <strain evidence="4 5">DSM 7358</strain>
    </source>
</reference>
<organism evidence="4 5">
    <name type="scientific">Actinoplanes friuliensis DSM 7358</name>
    <dbReference type="NCBI Taxonomy" id="1246995"/>
    <lineage>
        <taxon>Bacteria</taxon>
        <taxon>Bacillati</taxon>
        <taxon>Actinomycetota</taxon>
        <taxon>Actinomycetes</taxon>
        <taxon>Micromonosporales</taxon>
        <taxon>Micromonosporaceae</taxon>
        <taxon>Actinoplanes</taxon>
    </lineage>
</organism>
<proteinExistence type="inferred from homology"/>
<dbReference type="EMBL" id="CP006272">
    <property type="protein sequence ID" value="AGZ40367.1"/>
    <property type="molecule type" value="Genomic_DNA"/>
</dbReference>
<dbReference type="PANTHER" id="PTHR47151:SF2">
    <property type="entry name" value="AMINO ACID BINDING PROTEIN"/>
    <property type="match status" value="1"/>
</dbReference>
<dbReference type="InterPro" id="IPR028082">
    <property type="entry name" value="Peripla_BP_I"/>
</dbReference>
<dbReference type="Proteomes" id="UP000017746">
    <property type="component" value="Chromosome"/>
</dbReference>
<dbReference type="InterPro" id="IPR028081">
    <property type="entry name" value="Leu-bd"/>
</dbReference>
<evidence type="ECO:0000259" key="3">
    <source>
        <dbReference type="Pfam" id="PF13458"/>
    </source>
</evidence>
<dbReference type="STRING" id="1246995.AFR_10390"/>
<dbReference type="PATRIC" id="fig|1246995.3.peg.2117"/>
<dbReference type="CDD" id="cd06342">
    <property type="entry name" value="PBP1_ABC_LIVBP-like"/>
    <property type="match status" value="1"/>
</dbReference>
<keyword evidence="5" id="KW-1185">Reference proteome</keyword>
<evidence type="ECO:0000313" key="4">
    <source>
        <dbReference type="EMBL" id="AGZ40367.1"/>
    </source>
</evidence>
<name>U5VU77_9ACTN</name>
<dbReference type="HOGENOM" id="CLU_027128_6_0_11"/>
<evidence type="ECO:0000256" key="2">
    <source>
        <dbReference type="ARBA" id="ARBA00022729"/>
    </source>
</evidence>
<comment type="similarity">
    <text evidence="1">Belongs to the leucine-binding protein family.</text>
</comment>
<evidence type="ECO:0000313" key="5">
    <source>
        <dbReference type="Proteomes" id="UP000017746"/>
    </source>
</evidence>
<dbReference type="AlphaFoldDB" id="U5VU77"/>
<feature type="domain" description="Leucine-binding protein" evidence="3">
    <location>
        <begin position="4"/>
        <end position="301"/>
    </location>
</feature>
<dbReference type="SUPFAM" id="SSF53822">
    <property type="entry name" value="Periplasmic binding protein-like I"/>
    <property type="match status" value="1"/>
</dbReference>
<dbReference type="Pfam" id="PF13458">
    <property type="entry name" value="Peripla_BP_6"/>
    <property type="match status" value="1"/>
</dbReference>
<accession>U5VU77</accession>